<keyword evidence="6" id="KW-1185">Reference proteome</keyword>
<reference evidence="3" key="1">
    <citation type="journal article" date="2014" name="Int. J. Syst. Evol. Microbiol.">
        <title>Complete genome of a new Firmicutes species belonging to the dominant human colonic microbiota ('Ruminococcus bicirculans') reveals two chromosomes and a selective capacity to utilize plant glucans.</title>
        <authorList>
            <consortium name="NISC Comparative Sequencing Program"/>
            <person name="Wegmann U."/>
            <person name="Louis P."/>
            <person name="Goesmann A."/>
            <person name="Henrissat B."/>
            <person name="Duncan S.H."/>
            <person name="Flint H.J."/>
        </authorList>
    </citation>
    <scope>NUCLEOTIDE SEQUENCE</scope>
    <source>
        <strain evidence="3">NBRC 103191</strain>
    </source>
</reference>
<dbReference type="PIRSF" id="PIRSF029950">
    <property type="entry name" value="Cas_CT1134"/>
    <property type="match status" value="1"/>
</dbReference>
<dbReference type="AlphaFoldDB" id="A0A1G6VIE8"/>
<keyword evidence="1 2" id="KW-0051">Antiviral defense</keyword>
<evidence type="ECO:0000313" key="5">
    <source>
        <dbReference type="Proteomes" id="UP000198501"/>
    </source>
</evidence>
<comment type="function">
    <text evidence="2">CRISPR (clustered regularly interspaced short palindromic repeat) is an adaptive immune system that provides protection against mobile genetic elements (viruses, transposable elements and conjugative plasmids). CRISPR clusters contain spacers, sequences complementary to antecedent mobile elements, and target invading nucleic acids. CRISPR clusters are transcribed and processed into CRISPR RNA (crRNA).</text>
</comment>
<evidence type="ECO:0000256" key="2">
    <source>
        <dbReference type="PIRNR" id="PIRNR029950"/>
    </source>
</evidence>
<dbReference type="InterPro" id="IPR013422">
    <property type="entry name" value="CRISPR-assoc_prot_Cas5_N"/>
</dbReference>
<gene>
    <name evidence="3" type="ORF">GCM10007915_07300</name>
    <name evidence="4" type="ORF">SAMN05660405_00578</name>
</gene>
<dbReference type="InterPro" id="IPR010155">
    <property type="entry name" value="CRISPR-assoc_prot_Cas5d"/>
</dbReference>
<proteinExistence type="inferred from homology"/>
<dbReference type="GO" id="GO:0003723">
    <property type="term" value="F:RNA binding"/>
    <property type="evidence" value="ECO:0007669"/>
    <property type="project" value="UniProtKB-UniRule"/>
</dbReference>
<dbReference type="Pfam" id="PF09704">
    <property type="entry name" value="Cas_Cas5d"/>
    <property type="match status" value="1"/>
</dbReference>
<reference evidence="3" key="4">
    <citation type="submission" date="2023-01" db="EMBL/GenBank/DDBJ databases">
        <title>Draft genome sequence of Psychrobacter pacificensis strain NBRC 103191.</title>
        <authorList>
            <person name="Sun Q."/>
            <person name="Mori K."/>
        </authorList>
    </citation>
    <scope>NUCLEOTIDE SEQUENCE</scope>
    <source>
        <strain evidence="3">NBRC 103191</strain>
    </source>
</reference>
<organism evidence="4 5">
    <name type="scientific">Psychrobacter pacificensis</name>
    <dbReference type="NCBI Taxonomy" id="112002"/>
    <lineage>
        <taxon>Bacteria</taxon>
        <taxon>Pseudomonadati</taxon>
        <taxon>Pseudomonadota</taxon>
        <taxon>Gammaproteobacteria</taxon>
        <taxon>Moraxellales</taxon>
        <taxon>Moraxellaceae</taxon>
        <taxon>Psychrobacter</taxon>
    </lineage>
</organism>
<keyword evidence="2" id="KW-0378">Hydrolase</keyword>
<dbReference type="Proteomes" id="UP000198501">
    <property type="component" value="Unassembled WGS sequence"/>
</dbReference>
<dbReference type="Gene3D" id="3.30.70.2660">
    <property type="match status" value="1"/>
</dbReference>
<reference evidence="6" key="3">
    <citation type="journal article" date="2019" name="Int. J. Syst. Evol. Microbiol.">
        <title>The Global Catalogue of Microorganisms (GCM) 10K type strain sequencing project: providing services to taxonomists for standard genome sequencing and annotation.</title>
        <authorList>
            <consortium name="The Broad Institute Genomics Platform"/>
            <consortium name="The Broad Institute Genome Sequencing Center for Infectious Disease"/>
            <person name="Wu L."/>
            <person name="Ma J."/>
        </authorList>
    </citation>
    <scope>NUCLEOTIDE SEQUENCE [LARGE SCALE GENOMIC DNA]</scope>
    <source>
        <strain evidence="6">NBRC 103191</strain>
    </source>
</reference>
<protein>
    <recommendedName>
        <fullName evidence="2">pre-crRNA processing endonuclease</fullName>
        <ecNumber evidence="2">3.1.-.-</ecNumber>
    </recommendedName>
</protein>
<reference evidence="4 5" key="2">
    <citation type="submission" date="2016-10" db="EMBL/GenBank/DDBJ databases">
        <authorList>
            <person name="de Groot N.N."/>
        </authorList>
    </citation>
    <scope>NUCLEOTIDE SEQUENCE [LARGE SCALE GENOMIC DNA]</scope>
    <source>
        <strain evidence="4 5">DSM 23406</strain>
    </source>
</reference>
<dbReference type="GO" id="GO:0016787">
    <property type="term" value="F:hydrolase activity"/>
    <property type="evidence" value="ECO:0007669"/>
    <property type="project" value="UniProtKB-KW"/>
</dbReference>
<sequence>MKNQIEFLLRGRHALFTDPITRIGGEKTSYHLPTYEALKGVCKSIYWKPSIIWYIDRVRVINPIRTQTKGVKPIKFNESGNDLAYYTYLHDVAYQVQAHFEWNMHRPELAADRIDGKHYSIAQRMLNKGGRQDIFLGTRECQGYVEPCEFGSGKGAYDDVDELGYGLMFHSFAYPDETGLDALHSRFWQAVMHFGVIDFPKPTDNLTLDAQNGMPNRFVRNMSAKDFALDNNMQSVSQTEASL</sequence>
<evidence type="ECO:0000313" key="6">
    <source>
        <dbReference type="Proteomes" id="UP001156645"/>
    </source>
</evidence>
<comment type="similarity">
    <text evidence="2">Belongs to the CRISPR-associated protein Cas5 family. Subtype I-C/Dvulg subfamily.</text>
</comment>
<dbReference type="Proteomes" id="UP001156645">
    <property type="component" value="Unassembled WGS sequence"/>
</dbReference>
<name>A0A1G6VIE8_9GAMM</name>
<keyword evidence="2" id="KW-0694">RNA-binding</keyword>
<dbReference type="NCBIfam" id="TIGR01876">
    <property type="entry name" value="cas_Cas5d"/>
    <property type="match status" value="1"/>
</dbReference>
<dbReference type="InterPro" id="IPR021124">
    <property type="entry name" value="CRISPR-assoc_prot_Cas5"/>
</dbReference>
<dbReference type="RefSeq" id="WP_093068667.1">
    <property type="nucleotide sequence ID" value="NZ_BSOK01000009.1"/>
</dbReference>
<keyword evidence="2" id="KW-0255">Endonuclease</keyword>
<dbReference type="GO" id="GO:0043571">
    <property type="term" value="P:maintenance of CRISPR repeat elements"/>
    <property type="evidence" value="ECO:0007669"/>
    <property type="project" value="UniProtKB-UniRule"/>
</dbReference>
<evidence type="ECO:0000313" key="3">
    <source>
        <dbReference type="EMBL" id="GLR28492.1"/>
    </source>
</evidence>
<evidence type="ECO:0000256" key="1">
    <source>
        <dbReference type="ARBA" id="ARBA00023118"/>
    </source>
</evidence>
<dbReference type="EMBL" id="BSOK01000009">
    <property type="protein sequence ID" value="GLR28492.1"/>
    <property type="molecule type" value="Genomic_DNA"/>
</dbReference>
<keyword evidence="2" id="KW-0540">Nuclease</keyword>
<dbReference type="EC" id="3.1.-.-" evidence="2"/>
<dbReference type="CDD" id="cd09752">
    <property type="entry name" value="Cas5_I-C"/>
    <property type="match status" value="1"/>
</dbReference>
<dbReference type="GO" id="GO:0051607">
    <property type="term" value="P:defense response to virus"/>
    <property type="evidence" value="ECO:0007669"/>
    <property type="project" value="UniProtKB-UniRule"/>
</dbReference>
<evidence type="ECO:0000313" key="4">
    <source>
        <dbReference type="EMBL" id="SDD52807.1"/>
    </source>
</evidence>
<dbReference type="NCBIfam" id="TIGR02593">
    <property type="entry name" value="CRISPR_cas5"/>
    <property type="match status" value="1"/>
</dbReference>
<dbReference type="GO" id="GO:0004519">
    <property type="term" value="F:endonuclease activity"/>
    <property type="evidence" value="ECO:0007669"/>
    <property type="project" value="UniProtKB-UniRule"/>
</dbReference>
<accession>A0A1G6VIE8</accession>
<dbReference type="EMBL" id="FNAL01000003">
    <property type="protein sequence ID" value="SDD52807.1"/>
    <property type="molecule type" value="Genomic_DNA"/>
</dbReference>